<evidence type="ECO:0000313" key="3">
    <source>
        <dbReference type="EMBL" id="KAB1648679.1"/>
    </source>
</evidence>
<feature type="domain" description="Bacterial type II secretion system protein E" evidence="2">
    <location>
        <begin position="92"/>
        <end position="344"/>
    </location>
</feature>
<evidence type="ECO:0000259" key="2">
    <source>
        <dbReference type="Pfam" id="PF00437"/>
    </source>
</evidence>
<dbReference type="InterPro" id="IPR027417">
    <property type="entry name" value="P-loop_NTPase"/>
</dbReference>
<comment type="similarity">
    <text evidence="1">Belongs to the GSP E family.</text>
</comment>
<dbReference type="SUPFAM" id="SSF52540">
    <property type="entry name" value="P-loop containing nucleoside triphosphate hydrolases"/>
    <property type="match status" value="1"/>
</dbReference>
<dbReference type="Gene3D" id="3.30.450.380">
    <property type="match status" value="1"/>
</dbReference>
<reference evidence="3 4" key="1">
    <citation type="submission" date="2019-09" db="EMBL/GenBank/DDBJ databases">
        <title>Whole genome shotgun sequencing (WGS) of Ellagibacter isourolithinifaciens DSM 104140(T) and Adlercreutzia muris DSM 29508(T).</title>
        <authorList>
            <person name="Stoll D.A."/>
            <person name="Danylec N."/>
            <person name="Huch M."/>
        </authorList>
    </citation>
    <scope>NUCLEOTIDE SEQUENCE [LARGE SCALE GENOMIC DNA]</scope>
    <source>
        <strain evidence="3 4">DSM 29508</strain>
    </source>
</reference>
<name>A0A7C8FT42_9ACTN</name>
<protein>
    <submittedName>
        <fullName evidence="3">CpaF family protein</fullName>
    </submittedName>
</protein>
<accession>A0A7C8FT42</accession>
<sequence length="443" mass="49126">MAFLERVQSIEEAQRREDDGRAARSMEALRAAVGEIVPLDRVAVIVGESPERARNEIRAACRRLATREPWRDLDAAVFRGLVDGLIDTVFGLGPLDALIRDESVTEIMVNGSRSVFVERDGRLIPSEVSFESDEQVRALIDRILGPLGRRIDESSPLVSARLPQGHRVHAVVPPLSIDGPCLTIRSFTRRAMTLGDLRARGSFDGSVERFLVWAVLARKSLAVAGGTGSGKTTLLNALSHHISHEERVITIEDAAELKFDGHPHVVRLEARPPNAEGTGEVTIRELVVNALRMRPDRIIVGECRSEEAIDMLQAMNTGHEGSLTTLHANSPREAVDRLVTMVRFGVDLPLDAIEAQIGNAFDLVVQTARRPGGERCVSEIASMAFDFERRRCMLTPLYRREAGQSEGRWLGWPPWIEELVWTGIADKKEVKAWIRSLDIRLSA</sequence>
<gene>
    <name evidence="3" type="ORF">F8D48_05155</name>
</gene>
<dbReference type="PANTHER" id="PTHR30486">
    <property type="entry name" value="TWITCHING MOTILITY PROTEIN PILT"/>
    <property type="match status" value="1"/>
</dbReference>
<proteinExistence type="inferred from homology"/>
<dbReference type="InterPro" id="IPR050921">
    <property type="entry name" value="T4SS_GSP_E_ATPase"/>
</dbReference>
<keyword evidence="4" id="KW-1185">Reference proteome</keyword>
<dbReference type="CDD" id="cd01130">
    <property type="entry name" value="VirB11-like_ATPase"/>
    <property type="match status" value="1"/>
</dbReference>
<dbReference type="AlphaFoldDB" id="A0A7C8FT42"/>
<dbReference type="EMBL" id="WAJS01000013">
    <property type="protein sequence ID" value="KAB1648679.1"/>
    <property type="molecule type" value="Genomic_DNA"/>
</dbReference>
<comment type="caution">
    <text evidence="3">The sequence shown here is derived from an EMBL/GenBank/DDBJ whole genome shotgun (WGS) entry which is preliminary data.</text>
</comment>
<evidence type="ECO:0000256" key="1">
    <source>
        <dbReference type="ARBA" id="ARBA00006611"/>
    </source>
</evidence>
<dbReference type="Pfam" id="PF00437">
    <property type="entry name" value="T2SSE"/>
    <property type="match status" value="1"/>
</dbReference>
<dbReference type="PANTHER" id="PTHR30486:SF15">
    <property type="entry name" value="TYPE II_IV SECRETION SYSTEM ATPASE"/>
    <property type="match status" value="1"/>
</dbReference>
<organism evidence="3 4">
    <name type="scientific">Adlercreutzia muris</name>
    <dbReference type="NCBI Taxonomy" id="1796610"/>
    <lineage>
        <taxon>Bacteria</taxon>
        <taxon>Bacillati</taxon>
        <taxon>Actinomycetota</taxon>
        <taxon>Coriobacteriia</taxon>
        <taxon>Eggerthellales</taxon>
        <taxon>Eggerthellaceae</taxon>
        <taxon>Adlercreutzia</taxon>
    </lineage>
</organism>
<dbReference type="Gene3D" id="3.40.50.300">
    <property type="entry name" value="P-loop containing nucleotide triphosphate hydrolases"/>
    <property type="match status" value="1"/>
</dbReference>
<dbReference type="Proteomes" id="UP000479639">
    <property type="component" value="Unassembled WGS sequence"/>
</dbReference>
<dbReference type="InterPro" id="IPR001482">
    <property type="entry name" value="T2SS/T4SS_dom"/>
</dbReference>
<dbReference type="RefSeq" id="WP_151430232.1">
    <property type="nucleotide sequence ID" value="NZ_CAKODJ010000024.1"/>
</dbReference>
<dbReference type="GO" id="GO:0016887">
    <property type="term" value="F:ATP hydrolysis activity"/>
    <property type="evidence" value="ECO:0007669"/>
    <property type="project" value="InterPro"/>
</dbReference>
<evidence type="ECO:0000313" key="4">
    <source>
        <dbReference type="Proteomes" id="UP000479639"/>
    </source>
</evidence>